<gene>
    <name evidence="3" type="ORF">DDY73_00015</name>
</gene>
<sequence length="407" mass="45405">MNAVGIDVSKGKSTVAVLRPFGEIVVSPFDVSHSPKELSKLVTLLKTLNGDTKVVMEYTGNYYLPIALFLRNNGFFVSVVNPILVKDYSTKSLTVRKVKTDKKDALKIASFALDRWNELSPFSAQSEARLLLKSYNRQYNQYNKLKIILKNNLIALLDQTFPGANTLFSTPTRKSDGHEKWVDFVLKFSHSECISKKSFSFFLKSYLSWCKKFGYKFSKSKAQAVYDFACNCSPSLSFSDSSALLVSNAIIQLNSINETLASLASEMNKIAATLPEYDSVMSMFGVGSVLGSQLIAEIGDVSRFPNKKALVGFAGLDASPFQSGNFNPQSRSISKRGSAALRKTLFQVMSVVLQRAPTNNVIFQFMDKKRSEGKHFYVYMTAAANKFLRIYYARVTEHLNLFTTTTA</sequence>
<dbReference type="InterPro" id="IPR047650">
    <property type="entry name" value="Transpos_IS110"/>
</dbReference>
<dbReference type="GO" id="GO:0006313">
    <property type="term" value="P:DNA transposition"/>
    <property type="evidence" value="ECO:0007669"/>
    <property type="project" value="InterPro"/>
</dbReference>
<evidence type="ECO:0000259" key="1">
    <source>
        <dbReference type="Pfam" id="PF01548"/>
    </source>
</evidence>
<dbReference type="AlphaFoldDB" id="A0A354LYM8"/>
<dbReference type="EMBL" id="DNWC01000001">
    <property type="protein sequence ID" value="HBJ07367.1"/>
    <property type="molecule type" value="Genomic_DNA"/>
</dbReference>
<evidence type="ECO:0000313" key="4">
    <source>
        <dbReference type="Proteomes" id="UP000262954"/>
    </source>
</evidence>
<dbReference type="Pfam" id="PF01548">
    <property type="entry name" value="DEDD_Tnp_IS110"/>
    <property type="match status" value="1"/>
</dbReference>
<dbReference type="GO" id="GO:0004803">
    <property type="term" value="F:transposase activity"/>
    <property type="evidence" value="ECO:0007669"/>
    <property type="project" value="InterPro"/>
</dbReference>
<dbReference type="Pfam" id="PF02371">
    <property type="entry name" value="Transposase_20"/>
    <property type="match status" value="1"/>
</dbReference>
<evidence type="ECO:0000259" key="2">
    <source>
        <dbReference type="Pfam" id="PF02371"/>
    </source>
</evidence>
<dbReference type="InterPro" id="IPR003346">
    <property type="entry name" value="Transposase_20"/>
</dbReference>
<dbReference type="NCBIfam" id="NF033542">
    <property type="entry name" value="transpos_IS110"/>
    <property type="match status" value="1"/>
</dbReference>
<reference evidence="3 4" key="1">
    <citation type="journal article" date="2018" name="Nat. Biotechnol.">
        <title>A standardized bacterial taxonomy based on genome phylogeny substantially revises the tree of life.</title>
        <authorList>
            <person name="Parks D.H."/>
            <person name="Chuvochina M."/>
            <person name="Waite D.W."/>
            <person name="Rinke C."/>
            <person name="Skarshewski A."/>
            <person name="Chaumeil P.A."/>
            <person name="Hugenholtz P."/>
        </authorList>
    </citation>
    <scope>NUCLEOTIDE SEQUENCE [LARGE SCALE GENOMIC DNA]</scope>
    <source>
        <strain evidence="3">UBA11482</strain>
    </source>
</reference>
<dbReference type="Proteomes" id="UP000262954">
    <property type="component" value="Unassembled WGS sequence"/>
</dbReference>
<organism evidence="3 4">
    <name type="scientific">Coprobacter fastidiosus</name>
    <dbReference type="NCBI Taxonomy" id="1099853"/>
    <lineage>
        <taxon>Bacteria</taxon>
        <taxon>Pseudomonadati</taxon>
        <taxon>Bacteroidota</taxon>
        <taxon>Bacteroidia</taxon>
        <taxon>Bacteroidales</taxon>
        <taxon>Barnesiellaceae</taxon>
        <taxon>Coprobacter</taxon>
    </lineage>
</organism>
<accession>A0A354LYM8</accession>
<feature type="domain" description="Transposase IS116/IS110/IS902 C-terminal" evidence="2">
    <location>
        <begin position="280"/>
        <end position="355"/>
    </location>
</feature>
<protein>
    <submittedName>
        <fullName evidence="3">IS110 family transposase</fullName>
    </submittedName>
</protein>
<dbReference type="GO" id="GO:0003677">
    <property type="term" value="F:DNA binding"/>
    <property type="evidence" value="ECO:0007669"/>
    <property type="project" value="InterPro"/>
</dbReference>
<proteinExistence type="predicted"/>
<evidence type="ECO:0000313" key="3">
    <source>
        <dbReference type="EMBL" id="HBJ07367.1"/>
    </source>
</evidence>
<name>A0A354LYM8_9BACT</name>
<dbReference type="PANTHER" id="PTHR33055:SF13">
    <property type="entry name" value="TRANSPOSASE"/>
    <property type="match status" value="1"/>
</dbReference>
<comment type="caution">
    <text evidence="3">The sequence shown here is derived from an EMBL/GenBank/DDBJ whole genome shotgun (WGS) entry which is preliminary data.</text>
</comment>
<dbReference type="PANTHER" id="PTHR33055">
    <property type="entry name" value="TRANSPOSASE FOR INSERTION SEQUENCE ELEMENT IS1111A"/>
    <property type="match status" value="1"/>
</dbReference>
<dbReference type="InterPro" id="IPR002525">
    <property type="entry name" value="Transp_IS110-like_N"/>
</dbReference>
<feature type="domain" description="Transposase IS110-like N-terminal" evidence="1">
    <location>
        <begin position="4"/>
        <end position="162"/>
    </location>
</feature>